<dbReference type="PROSITE" id="PS50048">
    <property type="entry name" value="ZN2_CY6_FUNGAL_2"/>
    <property type="match status" value="1"/>
</dbReference>
<keyword evidence="6" id="KW-0804">Transcription</keyword>
<dbReference type="Pfam" id="PF00172">
    <property type="entry name" value="Zn_clus"/>
    <property type="match status" value="1"/>
</dbReference>
<dbReference type="GO" id="GO:0003677">
    <property type="term" value="F:DNA binding"/>
    <property type="evidence" value="ECO:0007669"/>
    <property type="project" value="UniProtKB-KW"/>
</dbReference>
<dbReference type="InterPro" id="IPR001138">
    <property type="entry name" value="Zn2Cys6_DnaBD"/>
</dbReference>
<evidence type="ECO:0000256" key="1">
    <source>
        <dbReference type="ARBA" id="ARBA00004123"/>
    </source>
</evidence>
<keyword evidence="5" id="KW-0238">DNA-binding</keyword>
<keyword evidence="2" id="KW-0479">Metal-binding</keyword>
<name>A0A0M8P2K4_9EURO</name>
<evidence type="ECO:0000256" key="4">
    <source>
        <dbReference type="ARBA" id="ARBA00023015"/>
    </source>
</evidence>
<dbReference type="GO" id="GO:0000981">
    <property type="term" value="F:DNA-binding transcription factor activity, RNA polymerase II-specific"/>
    <property type="evidence" value="ECO:0007669"/>
    <property type="project" value="InterPro"/>
</dbReference>
<keyword evidence="4" id="KW-0805">Transcription regulation</keyword>
<keyword evidence="3" id="KW-0862">Zinc</keyword>
<dbReference type="SMART" id="SM00906">
    <property type="entry name" value="Fungal_trans"/>
    <property type="match status" value="1"/>
</dbReference>
<accession>A0A0M8P2K4</accession>
<evidence type="ECO:0000256" key="5">
    <source>
        <dbReference type="ARBA" id="ARBA00023125"/>
    </source>
</evidence>
<evidence type="ECO:0000313" key="10">
    <source>
        <dbReference type="EMBL" id="KOS39120.1"/>
    </source>
</evidence>
<dbReference type="SMART" id="SM00066">
    <property type="entry name" value="GAL4"/>
    <property type="match status" value="1"/>
</dbReference>
<dbReference type="Gene3D" id="4.10.240.10">
    <property type="entry name" value="Zn(2)-C6 fungal-type DNA-binding domain"/>
    <property type="match status" value="1"/>
</dbReference>
<dbReference type="Pfam" id="PF04082">
    <property type="entry name" value="Fungal_trans"/>
    <property type="match status" value="1"/>
</dbReference>
<dbReference type="PROSITE" id="PS00463">
    <property type="entry name" value="ZN2_CY6_FUNGAL_1"/>
    <property type="match status" value="1"/>
</dbReference>
<dbReference type="InterPro" id="IPR007219">
    <property type="entry name" value="XnlR_reg_dom"/>
</dbReference>
<dbReference type="GO" id="GO:0008270">
    <property type="term" value="F:zinc ion binding"/>
    <property type="evidence" value="ECO:0007669"/>
    <property type="project" value="InterPro"/>
</dbReference>
<dbReference type="CDD" id="cd00067">
    <property type="entry name" value="GAL4"/>
    <property type="match status" value="1"/>
</dbReference>
<dbReference type="OrthoDB" id="2154091at2759"/>
<dbReference type="PANTHER" id="PTHR31313">
    <property type="entry name" value="TY1 ENHANCER ACTIVATOR"/>
    <property type="match status" value="1"/>
</dbReference>
<reference evidence="10 11" key="1">
    <citation type="submission" date="2015-08" db="EMBL/GenBank/DDBJ databases">
        <title>Genome sequencing of Penicillium nordicum.</title>
        <authorList>
            <person name="Nguyen H.D."/>
            <person name="Seifert K.A."/>
        </authorList>
    </citation>
    <scope>NUCLEOTIDE SEQUENCE [LARGE SCALE GENOMIC DNA]</scope>
    <source>
        <strain evidence="10 11">DAOMC 185683</strain>
    </source>
</reference>
<evidence type="ECO:0000256" key="8">
    <source>
        <dbReference type="SAM" id="MobiDB-lite"/>
    </source>
</evidence>
<comment type="caution">
    <text evidence="10">The sequence shown here is derived from an EMBL/GenBank/DDBJ whole genome shotgun (WGS) entry which is preliminary data.</text>
</comment>
<dbReference type="STRING" id="229535.A0A0M8P2K4"/>
<dbReference type="PANTHER" id="PTHR31313:SF77">
    <property type="entry name" value="ZN(II)2CYS6 TRANSCRIPTION FACTOR (EUROFUNG)"/>
    <property type="match status" value="1"/>
</dbReference>
<keyword evidence="7" id="KW-0539">Nucleus</keyword>
<dbReference type="Proteomes" id="UP000037696">
    <property type="component" value="Unassembled WGS sequence"/>
</dbReference>
<comment type="subcellular location">
    <subcellularLocation>
        <location evidence="1">Nucleus</location>
    </subcellularLocation>
</comment>
<evidence type="ECO:0000256" key="2">
    <source>
        <dbReference type="ARBA" id="ARBA00022723"/>
    </source>
</evidence>
<dbReference type="AlphaFoldDB" id="A0A0M8P2K4"/>
<evidence type="ECO:0000313" key="11">
    <source>
        <dbReference type="Proteomes" id="UP000037696"/>
    </source>
</evidence>
<evidence type="ECO:0000256" key="6">
    <source>
        <dbReference type="ARBA" id="ARBA00023163"/>
    </source>
</evidence>
<feature type="region of interest" description="Disordered" evidence="8">
    <location>
        <begin position="813"/>
        <end position="863"/>
    </location>
</feature>
<protein>
    <recommendedName>
        <fullName evidence="9">Zn(2)-C6 fungal-type domain-containing protein</fullName>
    </recommendedName>
</protein>
<feature type="domain" description="Zn(2)-C6 fungal-type" evidence="9">
    <location>
        <begin position="77"/>
        <end position="107"/>
    </location>
</feature>
<keyword evidence="11" id="KW-1185">Reference proteome</keyword>
<dbReference type="InterPro" id="IPR051615">
    <property type="entry name" value="Transcr_Regulatory_Elem"/>
</dbReference>
<dbReference type="GO" id="GO:0006351">
    <property type="term" value="P:DNA-templated transcription"/>
    <property type="evidence" value="ECO:0007669"/>
    <property type="project" value="InterPro"/>
</dbReference>
<feature type="compositionally biased region" description="Basic and acidic residues" evidence="8">
    <location>
        <begin position="813"/>
        <end position="823"/>
    </location>
</feature>
<dbReference type="InterPro" id="IPR036864">
    <property type="entry name" value="Zn2-C6_fun-type_DNA-bd_sf"/>
</dbReference>
<organism evidence="10 11">
    <name type="scientific">Penicillium nordicum</name>
    <dbReference type="NCBI Taxonomy" id="229535"/>
    <lineage>
        <taxon>Eukaryota</taxon>
        <taxon>Fungi</taxon>
        <taxon>Dikarya</taxon>
        <taxon>Ascomycota</taxon>
        <taxon>Pezizomycotina</taxon>
        <taxon>Eurotiomycetes</taxon>
        <taxon>Eurotiomycetidae</taxon>
        <taxon>Eurotiales</taxon>
        <taxon>Aspergillaceae</taxon>
        <taxon>Penicillium</taxon>
    </lineage>
</organism>
<sequence length="881" mass="97417">MAATAASITARPRPPRCGNLGSYSSDETFPLQYYPALHLNIAKTIGYCKCIVSWQKDEENMPNPSVPLKRRHHSSMACVSCRESKVKCDGGKPKCSSCMNKHRECRYQAVDKRKLPLRAAVELLSNRVEQLCLFIHESGLEAPPMPQEKHTALAKVLDLLGLTEVHSAAENNHTKNKSPNPDSPSAIDGPPSDAPISVPFSAAGIANDLNSTWAQASKSPDPTSQNFLSGSAMLSDTHPVSTLPMTLDTGDLDISIAEQYQPVDGHSDHSLANWDWTLDFGTCITPPSPDIPDIDIEPLQSPGEQFERRPEPFAAVQTPPNLNNDTRSAEGIEDLIDELSDRMGTLRFGPGGRAHFYGPTSTFNLADAPVSINTQKQGPVDYPKDTEYDRQVPLSLKEHLLNLYFTWQDPSSHVVDREMFEKGKIAWDGMEVTPFYSETLCCAMCSLGAAFETRYHPSFVTFPKTLGEFFGDRAKELLEIELDSPCVATVQALVILSSHEIGVGSDTRGWLYSGMALRLAFDLALHIDLSPYVARGSVTAADAELRRTVFWVAYMVDHLVSFYLGIPFYTNMDDVTVQKPNDDVGYRAPCKWTPYASPIPFDNNSGLNDCVGAVSRQEISLCELMAPCGYFLYGTSGIPRALLQQLNAKVVAKLLNWKAQLPSSLQIDLNNHTSPYLPHVLLLHMQYYQNLIYSHRPWMSKGYLQPQPPKGPGSTHAREMCINSAISIAKILVLYETRYTLRRINVKAVSITSSAVLLLLFAAVSQYQTPEGENIIAHLSTCFRALDEFSLSWQSANRAKDLLVRLQHKWDTRTRATKPDRGPDGTGYPPRIRSRTLNGSDAIIPDRGGLTNAQPETSDFPLESGLGWKLMLNGQLPSDGD</sequence>
<feature type="region of interest" description="Disordered" evidence="8">
    <location>
        <begin position="213"/>
        <end position="232"/>
    </location>
</feature>
<dbReference type="CDD" id="cd12148">
    <property type="entry name" value="fungal_TF_MHR"/>
    <property type="match status" value="1"/>
</dbReference>
<dbReference type="GO" id="GO:0005634">
    <property type="term" value="C:nucleus"/>
    <property type="evidence" value="ECO:0007669"/>
    <property type="project" value="UniProtKB-SubCell"/>
</dbReference>
<proteinExistence type="predicted"/>
<evidence type="ECO:0000256" key="7">
    <source>
        <dbReference type="ARBA" id="ARBA00023242"/>
    </source>
</evidence>
<feature type="region of interest" description="Disordered" evidence="8">
    <location>
        <begin position="170"/>
        <end position="199"/>
    </location>
</feature>
<evidence type="ECO:0000259" key="9">
    <source>
        <dbReference type="PROSITE" id="PS50048"/>
    </source>
</evidence>
<dbReference type="SUPFAM" id="SSF57701">
    <property type="entry name" value="Zn2/Cys6 DNA-binding domain"/>
    <property type="match status" value="1"/>
</dbReference>
<evidence type="ECO:0000256" key="3">
    <source>
        <dbReference type="ARBA" id="ARBA00022833"/>
    </source>
</evidence>
<dbReference type="EMBL" id="LHQQ01000218">
    <property type="protein sequence ID" value="KOS39120.1"/>
    <property type="molecule type" value="Genomic_DNA"/>
</dbReference>
<gene>
    <name evidence="10" type="ORF">ACN38_g10055</name>
</gene>